<dbReference type="InterPro" id="IPR001309">
    <property type="entry name" value="Pept_C14_p20"/>
</dbReference>
<proteinExistence type="inferred from homology"/>
<comment type="similarity">
    <text evidence="1 2">Belongs to the peptidase C14A family.</text>
</comment>
<dbReference type="InterPro" id="IPR015917">
    <property type="entry name" value="Pept_C14A"/>
</dbReference>
<evidence type="ECO:0000259" key="3">
    <source>
        <dbReference type="PROSITE" id="PS50207"/>
    </source>
</evidence>
<dbReference type="CDD" id="cd00032">
    <property type="entry name" value="CASc"/>
    <property type="match status" value="1"/>
</dbReference>
<dbReference type="Gene3D" id="3.40.50.1460">
    <property type="match status" value="2"/>
</dbReference>
<dbReference type="InterPro" id="IPR002138">
    <property type="entry name" value="Pept_C14_p10"/>
</dbReference>
<dbReference type="EMBL" id="JAJSOF020000001">
    <property type="protein sequence ID" value="KAJ4451912.1"/>
    <property type="molecule type" value="Genomic_DNA"/>
</dbReference>
<keyword evidence="6" id="KW-1185">Reference proteome</keyword>
<dbReference type="PROSITE" id="PS50208">
    <property type="entry name" value="CASPASE_P20"/>
    <property type="match status" value="1"/>
</dbReference>
<evidence type="ECO:0000256" key="2">
    <source>
        <dbReference type="RuleBase" id="RU003971"/>
    </source>
</evidence>
<dbReference type="PANTHER" id="PTHR22576">
    <property type="entry name" value="MUCOSA ASSOCIATED LYMPHOID TISSUE LYMPHOMA TRANSLOCATION PROTEIN 1/PARACASPASE"/>
    <property type="match status" value="1"/>
</dbReference>
<sequence length="228" mass="26733">DEQIPNRLEAVMSVPEDAEEYNMDHKRRGYAVIFNHTVFDTPDYEFRNGSLIDVKKLQEKLRDLEFEVKIYHNFTYKKITSVLSKLAKEDHSEADCLVVVVMTHDNFINSIIQACRGRREYDGVLMRSSDVLETDNKNSSYTIPIYADFLMAYSTIKNYRAYRHAEQGSWFIQALCQELNQEDDLLQILTRTTRRVSLMQTPDGNKQIPTVTTMLTRNLYFRPKNEKP</sequence>
<feature type="domain" description="Caspase family p10" evidence="3">
    <location>
        <begin position="139"/>
        <end position="223"/>
    </location>
</feature>
<evidence type="ECO:0000259" key="4">
    <source>
        <dbReference type="PROSITE" id="PS50208"/>
    </source>
</evidence>
<dbReference type="Proteomes" id="UP001148838">
    <property type="component" value="Unassembled WGS sequence"/>
</dbReference>
<evidence type="ECO:0000313" key="6">
    <source>
        <dbReference type="Proteomes" id="UP001148838"/>
    </source>
</evidence>
<dbReference type="SMART" id="SM00115">
    <property type="entry name" value="CASc"/>
    <property type="match status" value="1"/>
</dbReference>
<gene>
    <name evidence="5" type="ORF">ANN_03390</name>
</gene>
<dbReference type="PRINTS" id="PR00376">
    <property type="entry name" value="IL1BCENZYME"/>
</dbReference>
<evidence type="ECO:0008006" key="7">
    <source>
        <dbReference type="Google" id="ProtNLM"/>
    </source>
</evidence>
<evidence type="ECO:0000313" key="5">
    <source>
        <dbReference type="EMBL" id="KAJ4451912.1"/>
    </source>
</evidence>
<dbReference type="Pfam" id="PF00656">
    <property type="entry name" value="Peptidase_C14"/>
    <property type="match status" value="2"/>
</dbReference>
<name>A0ABQ8U0P5_PERAM</name>
<comment type="caution">
    <text evidence="5">The sequence shown here is derived from an EMBL/GenBank/DDBJ whole genome shotgun (WGS) entry which is preliminary data.</text>
</comment>
<dbReference type="InterPro" id="IPR011600">
    <property type="entry name" value="Pept_C14_caspase"/>
</dbReference>
<organism evidence="5 6">
    <name type="scientific">Periplaneta americana</name>
    <name type="common">American cockroach</name>
    <name type="synonym">Blatta americana</name>
    <dbReference type="NCBI Taxonomy" id="6978"/>
    <lineage>
        <taxon>Eukaryota</taxon>
        <taxon>Metazoa</taxon>
        <taxon>Ecdysozoa</taxon>
        <taxon>Arthropoda</taxon>
        <taxon>Hexapoda</taxon>
        <taxon>Insecta</taxon>
        <taxon>Pterygota</taxon>
        <taxon>Neoptera</taxon>
        <taxon>Polyneoptera</taxon>
        <taxon>Dictyoptera</taxon>
        <taxon>Blattodea</taxon>
        <taxon>Blattoidea</taxon>
        <taxon>Blattidae</taxon>
        <taxon>Blattinae</taxon>
        <taxon>Periplaneta</taxon>
    </lineage>
</organism>
<reference evidence="5 6" key="1">
    <citation type="journal article" date="2022" name="Allergy">
        <title>Genome assembly and annotation of Periplaneta americana reveal a comprehensive cockroach allergen profile.</title>
        <authorList>
            <person name="Wang L."/>
            <person name="Xiong Q."/>
            <person name="Saelim N."/>
            <person name="Wang L."/>
            <person name="Nong W."/>
            <person name="Wan A.T."/>
            <person name="Shi M."/>
            <person name="Liu X."/>
            <person name="Cao Q."/>
            <person name="Hui J.H.L."/>
            <person name="Sookrung N."/>
            <person name="Leung T.F."/>
            <person name="Tungtrongchitr A."/>
            <person name="Tsui S.K.W."/>
        </authorList>
    </citation>
    <scope>NUCLEOTIDE SEQUENCE [LARGE SCALE GENOMIC DNA]</scope>
    <source>
        <strain evidence="5">PWHHKU_190912</strain>
    </source>
</reference>
<accession>A0ABQ8U0P5</accession>
<feature type="non-terminal residue" evidence="5">
    <location>
        <position position="1"/>
    </location>
</feature>
<feature type="domain" description="Caspase family p20" evidence="4">
    <location>
        <begin position="27"/>
        <end position="104"/>
    </location>
</feature>
<dbReference type="PANTHER" id="PTHR22576:SF41">
    <property type="entry name" value="CASPASE 14, APOPTOSIS-RELATED CYSTEINE PEPTIDASE"/>
    <property type="match status" value="1"/>
</dbReference>
<dbReference type="InterPro" id="IPR052039">
    <property type="entry name" value="Caspase-related_regulators"/>
</dbReference>
<evidence type="ECO:0000256" key="1">
    <source>
        <dbReference type="ARBA" id="ARBA00010134"/>
    </source>
</evidence>
<dbReference type="InterPro" id="IPR029030">
    <property type="entry name" value="Caspase-like_dom_sf"/>
</dbReference>
<dbReference type="SUPFAM" id="SSF52129">
    <property type="entry name" value="Caspase-like"/>
    <property type="match status" value="1"/>
</dbReference>
<protein>
    <recommendedName>
        <fullName evidence="7">Caspase-8</fullName>
    </recommendedName>
</protein>
<dbReference type="PROSITE" id="PS50207">
    <property type="entry name" value="CASPASE_P10"/>
    <property type="match status" value="1"/>
</dbReference>